<reference evidence="7 8" key="2">
    <citation type="submission" date="2016-08" db="EMBL/GenBank/DDBJ databases">
        <title>Orenia metallireducens sp. nov. strain Z6, a Novel Metal-reducing Firmicute from the Deep Subsurface.</title>
        <authorList>
            <person name="Maxim B.I."/>
            <person name="Kenneth K."/>
            <person name="Flynn T.M."/>
            <person name="Oloughlin E.J."/>
            <person name="Locke R.A."/>
            <person name="Weber J.R."/>
            <person name="Egan S.M."/>
            <person name="Mackie R.I."/>
            <person name="Cann I.K."/>
        </authorList>
    </citation>
    <scope>NUCLEOTIDE SEQUENCE [LARGE SCALE GENOMIC DNA]</scope>
    <source>
        <strain evidence="7 8">Z6</strain>
    </source>
</reference>
<accession>A0A1C0A9E5</accession>
<comment type="similarity">
    <text evidence="1 5">Belongs to the glutathione peroxidase family.</text>
</comment>
<organism evidence="7 8">
    <name type="scientific">Orenia metallireducens</name>
    <dbReference type="NCBI Taxonomy" id="1413210"/>
    <lineage>
        <taxon>Bacteria</taxon>
        <taxon>Bacillati</taxon>
        <taxon>Bacillota</taxon>
        <taxon>Clostridia</taxon>
        <taxon>Halanaerobiales</taxon>
        <taxon>Halobacteroidaceae</taxon>
        <taxon>Orenia</taxon>
    </lineage>
</organism>
<dbReference type="InterPro" id="IPR029760">
    <property type="entry name" value="GPX_CS"/>
</dbReference>
<dbReference type="EMBL" id="LWDV01000008">
    <property type="protein sequence ID" value="OCL26890.1"/>
    <property type="molecule type" value="Genomic_DNA"/>
</dbReference>
<dbReference type="FunFam" id="3.40.30.10:FF:000010">
    <property type="entry name" value="Glutathione peroxidase"/>
    <property type="match status" value="1"/>
</dbReference>
<dbReference type="SUPFAM" id="SSF52833">
    <property type="entry name" value="Thioredoxin-like"/>
    <property type="match status" value="1"/>
</dbReference>
<dbReference type="GO" id="GO:0034599">
    <property type="term" value="P:cellular response to oxidative stress"/>
    <property type="evidence" value="ECO:0007669"/>
    <property type="project" value="TreeGrafter"/>
</dbReference>
<dbReference type="InterPro" id="IPR029759">
    <property type="entry name" value="GPX_AS"/>
</dbReference>
<keyword evidence="2 5" id="KW-0575">Peroxidase</keyword>
<evidence type="ECO:0000313" key="8">
    <source>
        <dbReference type="Proteomes" id="UP000093514"/>
    </source>
</evidence>
<dbReference type="PROSITE" id="PS51355">
    <property type="entry name" value="GLUTATHIONE_PEROXID_3"/>
    <property type="match status" value="1"/>
</dbReference>
<keyword evidence="8" id="KW-1185">Reference proteome</keyword>
<dbReference type="PROSITE" id="PS51352">
    <property type="entry name" value="THIOREDOXIN_2"/>
    <property type="match status" value="1"/>
</dbReference>
<dbReference type="InterPro" id="IPR036249">
    <property type="entry name" value="Thioredoxin-like_sf"/>
</dbReference>
<dbReference type="PROSITE" id="PS00763">
    <property type="entry name" value="GLUTATHIONE_PEROXID_2"/>
    <property type="match status" value="1"/>
</dbReference>
<name>A0A1C0A9E5_9FIRM</name>
<comment type="caution">
    <text evidence="7">The sequence shown here is derived from an EMBL/GenBank/DDBJ whole genome shotgun (WGS) entry which is preliminary data.</text>
</comment>
<evidence type="ECO:0000256" key="2">
    <source>
        <dbReference type="ARBA" id="ARBA00022559"/>
    </source>
</evidence>
<dbReference type="PROSITE" id="PS00460">
    <property type="entry name" value="GLUTATHIONE_PEROXID_1"/>
    <property type="match status" value="1"/>
</dbReference>
<evidence type="ECO:0000256" key="3">
    <source>
        <dbReference type="ARBA" id="ARBA00023002"/>
    </source>
</evidence>
<evidence type="ECO:0000256" key="1">
    <source>
        <dbReference type="ARBA" id="ARBA00006926"/>
    </source>
</evidence>
<dbReference type="InterPro" id="IPR013766">
    <property type="entry name" value="Thioredoxin_domain"/>
</dbReference>
<feature type="active site" evidence="4">
    <location>
        <position position="35"/>
    </location>
</feature>
<evidence type="ECO:0000256" key="5">
    <source>
        <dbReference type="RuleBase" id="RU000499"/>
    </source>
</evidence>
<sequence length="181" mass="20698">MSIYNFKVKAVDGKEVSLEEYKGKVLIIANTASKCGFTPQYEDLQKLYSKYKKEGLEILGFPCNQFANQEPGTSQEAQSFCTMNYGVEFPIFAKIDVRGEDVIPLFKYLTDKAPHQGFDLDNPNGKLIYSVLSSKFPSYIHGDSIKWNFTKFVIGRDGEVLKRFEPYVEPRDMEGYIKEVL</sequence>
<dbReference type="Gene3D" id="3.40.30.10">
    <property type="entry name" value="Glutaredoxin"/>
    <property type="match status" value="1"/>
</dbReference>
<proteinExistence type="inferred from homology"/>
<dbReference type="PANTHER" id="PTHR11592">
    <property type="entry name" value="GLUTATHIONE PEROXIDASE"/>
    <property type="match status" value="1"/>
</dbReference>
<dbReference type="OrthoDB" id="9809733at2"/>
<dbReference type="PANTHER" id="PTHR11592:SF78">
    <property type="entry name" value="GLUTATHIONE PEROXIDASE"/>
    <property type="match status" value="1"/>
</dbReference>
<dbReference type="PIRSF" id="PIRSF000303">
    <property type="entry name" value="Glutathion_perox"/>
    <property type="match status" value="1"/>
</dbReference>
<reference evidence="8" key="1">
    <citation type="submission" date="2016-07" db="EMBL/GenBank/DDBJ databases">
        <authorList>
            <person name="Florea S."/>
            <person name="Webb J.S."/>
            <person name="Jaromczyk J."/>
            <person name="Schardl C.L."/>
        </authorList>
    </citation>
    <scope>NUCLEOTIDE SEQUENCE [LARGE SCALE GENOMIC DNA]</scope>
    <source>
        <strain evidence="8">Z6</strain>
    </source>
</reference>
<gene>
    <name evidence="7" type="ORF">U472_05210</name>
</gene>
<dbReference type="PRINTS" id="PR01011">
    <property type="entry name" value="GLUTPROXDASE"/>
</dbReference>
<protein>
    <recommendedName>
        <fullName evidence="5">Glutathione peroxidase</fullName>
    </recommendedName>
</protein>
<dbReference type="RefSeq" id="WP_068716221.1">
    <property type="nucleotide sequence ID" value="NZ_LWDV01000008.1"/>
</dbReference>
<dbReference type="CDD" id="cd00340">
    <property type="entry name" value="GSH_Peroxidase"/>
    <property type="match status" value="1"/>
</dbReference>
<dbReference type="AlphaFoldDB" id="A0A1C0A9E5"/>
<dbReference type="Proteomes" id="UP000093514">
    <property type="component" value="Unassembled WGS sequence"/>
</dbReference>
<evidence type="ECO:0000256" key="4">
    <source>
        <dbReference type="PIRSR" id="PIRSR000303-1"/>
    </source>
</evidence>
<dbReference type="Pfam" id="PF00255">
    <property type="entry name" value="GSHPx"/>
    <property type="match status" value="1"/>
</dbReference>
<feature type="domain" description="Thioredoxin" evidence="6">
    <location>
        <begin position="1"/>
        <end position="181"/>
    </location>
</feature>
<keyword evidence="3 5" id="KW-0560">Oxidoreductase</keyword>
<dbReference type="GO" id="GO:0004601">
    <property type="term" value="F:peroxidase activity"/>
    <property type="evidence" value="ECO:0007669"/>
    <property type="project" value="UniProtKB-KW"/>
</dbReference>
<evidence type="ECO:0000259" key="6">
    <source>
        <dbReference type="PROSITE" id="PS51352"/>
    </source>
</evidence>
<dbReference type="InterPro" id="IPR000889">
    <property type="entry name" value="Glutathione_peroxidase"/>
</dbReference>
<evidence type="ECO:0000313" key="7">
    <source>
        <dbReference type="EMBL" id="OCL26890.1"/>
    </source>
</evidence>